<feature type="compositionally biased region" description="Polar residues" evidence="1">
    <location>
        <begin position="149"/>
        <end position="164"/>
    </location>
</feature>
<feature type="region of interest" description="Disordered" evidence="1">
    <location>
        <begin position="344"/>
        <end position="369"/>
    </location>
</feature>
<feature type="compositionally biased region" description="Low complexity" evidence="1">
    <location>
        <begin position="350"/>
        <end position="359"/>
    </location>
</feature>
<dbReference type="EMBL" id="KN880489">
    <property type="protein sequence ID" value="KIY69144.1"/>
    <property type="molecule type" value="Genomic_DNA"/>
</dbReference>
<dbReference type="OrthoDB" id="3071736at2759"/>
<gene>
    <name evidence="2" type="ORF">CYLTODRAFT_452861</name>
</gene>
<evidence type="ECO:0000256" key="1">
    <source>
        <dbReference type="SAM" id="MobiDB-lite"/>
    </source>
</evidence>
<feature type="compositionally biased region" description="Low complexity" evidence="1">
    <location>
        <begin position="241"/>
        <end position="254"/>
    </location>
</feature>
<keyword evidence="3" id="KW-1185">Reference proteome</keyword>
<feature type="region of interest" description="Disordered" evidence="1">
    <location>
        <begin position="112"/>
        <end position="254"/>
    </location>
</feature>
<evidence type="ECO:0000313" key="3">
    <source>
        <dbReference type="Proteomes" id="UP000054007"/>
    </source>
</evidence>
<dbReference type="STRING" id="1314674.A0A0D7BGB1"/>
<organism evidence="2 3">
    <name type="scientific">Cylindrobasidium torrendii FP15055 ss-10</name>
    <dbReference type="NCBI Taxonomy" id="1314674"/>
    <lineage>
        <taxon>Eukaryota</taxon>
        <taxon>Fungi</taxon>
        <taxon>Dikarya</taxon>
        <taxon>Basidiomycota</taxon>
        <taxon>Agaricomycotina</taxon>
        <taxon>Agaricomycetes</taxon>
        <taxon>Agaricomycetidae</taxon>
        <taxon>Agaricales</taxon>
        <taxon>Marasmiineae</taxon>
        <taxon>Physalacriaceae</taxon>
        <taxon>Cylindrobasidium</taxon>
    </lineage>
</organism>
<feature type="compositionally biased region" description="Low complexity" evidence="1">
    <location>
        <begin position="165"/>
        <end position="177"/>
    </location>
</feature>
<feature type="compositionally biased region" description="Polar residues" evidence="1">
    <location>
        <begin position="222"/>
        <end position="240"/>
    </location>
</feature>
<proteinExistence type="predicted"/>
<evidence type="ECO:0000313" key="2">
    <source>
        <dbReference type="EMBL" id="KIY69144.1"/>
    </source>
</evidence>
<feature type="compositionally biased region" description="Low complexity" evidence="1">
    <location>
        <begin position="126"/>
        <end position="140"/>
    </location>
</feature>
<dbReference type="Proteomes" id="UP000054007">
    <property type="component" value="Unassembled WGS sequence"/>
</dbReference>
<dbReference type="AlphaFoldDB" id="A0A0D7BGB1"/>
<sequence>MHDKAENLINICAAPPQNMHDIPYTLPEEDPFNITPALPSRRHRHRTSLFHQWLSEQQLYATTLEGIPDASAEEDSDRRADAAVSLLQPPAPINPNGSAVTLESYDLVDDDDIPQGLDLLPPPSTPSRSRTSRLFSTPPSIRNLHIGFRQSQISSRPQTPVATTSSPLRPSLLPSRSGSIKGFSTHARSFSAGAASVTPSDSSALPSPVRKRRPSVFGHFPSPSTLSVQPSETAYTPSRPSLSSTNTHTSTTITDLTTPLSKVSFSEPFPEPIRARSMSHGPLLYDWREDGTDVLSEADAVTERASTPGTIVTNGSRKLKKPRSARAPLSTTFCADANLPPTDKPHVAFSSGSKGKSSSMPRVSFPSLSSRSQKKKKLVISGISVYDVKRFDGARQWCETFGEVERIVRMPNGDLHVHFQKAEVADTVCRLRAKVYIAGVGSVDLSWYTGSKR</sequence>
<name>A0A0D7BGB1_9AGAR</name>
<reference evidence="2 3" key="1">
    <citation type="journal article" date="2015" name="Fungal Genet. Biol.">
        <title>Evolution of novel wood decay mechanisms in Agaricales revealed by the genome sequences of Fistulina hepatica and Cylindrobasidium torrendii.</title>
        <authorList>
            <person name="Floudas D."/>
            <person name="Held B.W."/>
            <person name="Riley R."/>
            <person name="Nagy L.G."/>
            <person name="Koehler G."/>
            <person name="Ransdell A.S."/>
            <person name="Younus H."/>
            <person name="Chow J."/>
            <person name="Chiniquy J."/>
            <person name="Lipzen A."/>
            <person name="Tritt A."/>
            <person name="Sun H."/>
            <person name="Haridas S."/>
            <person name="LaButti K."/>
            <person name="Ohm R.A."/>
            <person name="Kues U."/>
            <person name="Blanchette R.A."/>
            <person name="Grigoriev I.V."/>
            <person name="Minto R.E."/>
            <person name="Hibbett D.S."/>
        </authorList>
    </citation>
    <scope>NUCLEOTIDE SEQUENCE [LARGE SCALE GENOMIC DNA]</scope>
    <source>
        <strain evidence="2 3">FP15055 ss-10</strain>
    </source>
</reference>
<accession>A0A0D7BGB1</accession>
<protein>
    <submittedName>
        <fullName evidence="2">Uncharacterized protein</fullName>
    </submittedName>
</protein>